<keyword evidence="3" id="KW-1185">Reference proteome</keyword>
<dbReference type="AlphaFoldDB" id="A0AAV0AFP3"/>
<feature type="compositionally biased region" description="Low complexity" evidence="1">
    <location>
        <begin position="351"/>
        <end position="363"/>
    </location>
</feature>
<feature type="compositionally biased region" description="Basic and acidic residues" evidence="1">
    <location>
        <begin position="277"/>
        <end position="286"/>
    </location>
</feature>
<feature type="region of interest" description="Disordered" evidence="1">
    <location>
        <begin position="849"/>
        <end position="885"/>
    </location>
</feature>
<feature type="compositionally biased region" description="Low complexity" evidence="1">
    <location>
        <begin position="30"/>
        <end position="47"/>
    </location>
</feature>
<evidence type="ECO:0000313" key="3">
    <source>
        <dbReference type="Proteomes" id="UP001153365"/>
    </source>
</evidence>
<feature type="region of interest" description="Disordered" evidence="1">
    <location>
        <begin position="256"/>
        <end position="312"/>
    </location>
</feature>
<proteinExistence type="predicted"/>
<evidence type="ECO:0000313" key="2">
    <source>
        <dbReference type="EMBL" id="CAH7666953.1"/>
    </source>
</evidence>
<evidence type="ECO:0000256" key="1">
    <source>
        <dbReference type="SAM" id="MobiDB-lite"/>
    </source>
</evidence>
<feature type="compositionally biased region" description="Polar residues" evidence="1">
    <location>
        <begin position="7"/>
        <end position="19"/>
    </location>
</feature>
<feature type="compositionally biased region" description="Low complexity" evidence="1">
    <location>
        <begin position="260"/>
        <end position="272"/>
    </location>
</feature>
<organism evidence="2 3">
    <name type="scientific">Phakopsora pachyrhizi</name>
    <name type="common">Asian soybean rust disease fungus</name>
    <dbReference type="NCBI Taxonomy" id="170000"/>
    <lineage>
        <taxon>Eukaryota</taxon>
        <taxon>Fungi</taxon>
        <taxon>Dikarya</taxon>
        <taxon>Basidiomycota</taxon>
        <taxon>Pucciniomycotina</taxon>
        <taxon>Pucciniomycetes</taxon>
        <taxon>Pucciniales</taxon>
        <taxon>Phakopsoraceae</taxon>
        <taxon>Phakopsora</taxon>
    </lineage>
</organism>
<comment type="caution">
    <text evidence="2">The sequence shown here is derived from an EMBL/GenBank/DDBJ whole genome shotgun (WGS) entry which is preliminary data.</text>
</comment>
<reference evidence="2" key="1">
    <citation type="submission" date="2022-06" db="EMBL/GenBank/DDBJ databases">
        <authorList>
            <consortium name="SYNGENTA / RWTH Aachen University"/>
        </authorList>
    </citation>
    <scope>NUCLEOTIDE SEQUENCE</scope>
</reference>
<feature type="compositionally biased region" description="Polar residues" evidence="1">
    <location>
        <begin position="505"/>
        <end position="516"/>
    </location>
</feature>
<dbReference type="EMBL" id="CALTRL010000177">
    <property type="protein sequence ID" value="CAH7666953.1"/>
    <property type="molecule type" value="Genomic_DNA"/>
</dbReference>
<name>A0AAV0AFP3_PHAPC</name>
<gene>
    <name evidence="2" type="ORF">PPACK8108_LOCUS1319</name>
</gene>
<feature type="region of interest" description="Disordered" evidence="1">
    <location>
        <begin position="345"/>
        <end position="415"/>
    </location>
</feature>
<accession>A0AAV0AFP3</accession>
<feature type="region of interest" description="Disordered" evidence="1">
    <location>
        <begin position="1"/>
        <end position="47"/>
    </location>
</feature>
<protein>
    <submittedName>
        <fullName evidence="2">Expressed protein</fullName>
    </submittedName>
</protein>
<feature type="non-terminal residue" evidence="2">
    <location>
        <position position="1012"/>
    </location>
</feature>
<sequence>MVKPNLPDSSHSETLTTASLPARLAKTESRPSSLQPSASSSKPASEPGYSSLMSDLLITGNFLIWTSKPNQPASVRNPVSAADVLELPPIITDTLTTRYLAYQTLSHLIKLHKDHRRPTPENLAHTCHRLKQDVEGPWAQIKDLFLQARTTYTNRKSAGLPIPSTLRVFVLPFYNLKEVNYRLSDLNRAAFSKATDLFNQRPRLNFHELSTLGIDCGLNIFGGASEIDSALDEPHQATLEARAAFERTDDAMQPVIEAGSKNPNNSSPNPVNTSYDSEAKPKETHKSVLGGSRLSEPRQMTLEAEEPFEKNDDAMKTAIEAVSENPKNRLSTPEKAIYDSEAELKETHKNTSGSSSGTTKSSSPFADDAYSFKQDPLEFLPEKHDSDGGTGSHSNSSRKGTDSPPMLPGKWPSSDFLAKNNNIGSYSTQHQTANLRLSSSLGPDAVSSQACTLSSQKFLAAEKASINSAGKVLPLNSLGLADSSQQTGDVLCSPTLNNFKTEQSLNSTPTLAQSNLPPAASARCPQSLQNHHSGLNSPVAAVLLSPASLVNNRMASTALSSQKTQNHLVHSQSPLQLNTNHMPQSPINNNFSSQSSINQNPKSQNQQLNCFYTQASCSHNPRSAMKSSITTPIISHIHHPVPTATQKRSKFSSPTSSPLFDVQSFGQILPSDRLVSYRQSEKSLAESQHHELLDNEHRQDLNSKAAMEHYEQARSRASSAEVIRTIESSRVLLRETKAKNQAQLPGLLQNRLPTRLHGDLSKSSISIHGTTLCDIENTDATLHSATVIGFSQTTSPSQVKIYTPTGHLSSLSTSKTNSPVLGCDAPILTKTETVSASPALGGKKVRVEDSKDPRQVPANENLHEAIQSETSPSLKRKADSVLTNATTSKRRSHTIEVSKLFELGKSLDIEWGAPPVQKNSVKGPVATKIKEGLFTKPSLADYASEKSMTPENPCKFGGRVSVGGHVMNNDNHCGTKTILNPTCGSSSTRSAHTKCQSEHVPKVFLSEEEDVT</sequence>
<dbReference type="Proteomes" id="UP001153365">
    <property type="component" value="Unassembled WGS sequence"/>
</dbReference>
<feature type="region of interest" description="Disordered" evidence="1">
    <location>
        <begin position="505"/>
        <end position="531"/>
    </location>
</feature>